<proteinExistence type="predicted"/>
<accession>A0A0V1FNQ7</accession>
<evidence type="ECO:0000313" key="1">
    <source>
        <dbReference type="EMBL" id="KRY87671.1"/>
    </source>
</evidence>
<name>A0A0V1FNQ7_TRIPS</name>
<sequence>MQFLNCSNSPLHAADAWVSHNKKTKTGTVGTVSVNKPIQQLAIFSECCQPIQIAEKTSIFLDHRSKSGLLIQF</sequence>
<gene>
    <name evidence="1" type="ORF">T4D_2077</name>
</gene>
<dbReference type="EMBL" id="JYDT01000052">
    <property type="protein sequence ID" value="KRY87671.1"/>
    <property type="molecule type" value="Genomic_DNA"/>
</dbReference>
<reference evidence="1 2" key="1">
    <citation type="submission" date="2015-01" db="EMBL/GenBank/DDBJ databases">
        <title>Evolution of Trichinella species and genotypes.</title>
        <authorList>
            <person name="Korhonen P.K."/>
            <person name="Edoardo P."/>
            <person name="Giuseppe L.R."/>
            <person name="Gasser R.B."/>
        </authorList>
    </citation>
    <scope>NUCLEOTIDE SEQUENCE [LARGE SCALE GENOMIC DNA]</scope>
    <source>
        <strain evidence="1">ISS470</strain>
    </source>
</reference>
<keyword evidence="2" id="KW-1185">Reference proteome</keyword>
<protein>
    <submittedName>
        <fullName evidence="1">Uncharacterized protein</fullName>
    </submittedName>
</protein>
<evidence type="ECO:0000313" key="2">
    <source>
        <dbReference type="Proteomes" id="UP000054995"/>
    </source>
</evidence>
<dbReference type="AlphaFoldDB" id="A0A0V1FNQ7"/>
<organism evidence="1 2">
    <name type="scientific">Trichinella pseudospiralis</name>
    <name type="common">Parasitic roundworm</name>
    <dbReference type="NCBI Taxonomy" id="6337"/>
    <lineage>
        <taxon>Eukaryota</taxon>
        <taxon>Metazoa</taxon>
        <taxon>Ecdysozoa</taxon>
        <taxon>Nematoda</taxon>
        <taxon>Enoplea</taxon>
        <taxon>Dorylaimia</taxon>
        <taxon>Trichinellida</taxon>
        <taxon>Trichinellidae</taxon>
        <taxon>Trichinella</taxon>
    </lineage>
</organism>
<dbReference type="Proteomes" id="UP000054995">
    <property type="component" value="Unassembled WGS sequence"/>
</dbReference>
<comment type="caution">
    <text evidence="1">The sequence shown here is derived from an EMBL/GenBank/DDBJ whole genome shotgun (WGS) entry which is preliminary data.</text>
</comment>